<reference evidence="2 3" key="1">
    <citation type="submission" date="2019-01" db="EMBL/GenBank/DDBJ databases">
        <title>Complete genome sequence of Cohnella hallensis HS21 isolated from Korean fir (Abies koreana) rhizospheric soil.</title>
        <authorList>
            <person name="Jiang L."/>
            <person name="Kang S.W."/>
            <person name="Kim S."/>
            <person name="Jung J."/>
            <person name="Kim C.Y."/>
            <person name="Kim D.H."/>
            <person name="Kim S.W."/>
            <person name="Lee J."/>
        </authorList>
    </citation>
    <scope>NUCLEOTIDE SEQUENCE [LARGE SCALE GENOMIC DNA]</scope>
    <source>
        <strain evidence="2 3">HS21</strain>
    </source>
</reference>
<keyword evidence="3" id="KW-1185">Reference proteome</keyword>
<dbReference type="InterPro" id="IPR046909">
    <property type="entry name" value="cREC_REC"/>
</dbReference>
<sequence length="115" mass="12287">MINVYLDDIRSCPQGFVVARSAEACSLLLAEMDVNLLSLDFELGLGEPNGMAVVRSMIVSGKYPKQIFVHSSSHMGRAQMVHELRAANPVGVIIHDGPMPASVLEEAAAGKSHNA</sequence>
<dbReference type="AlphaFoldDB" id="A0A3T1D6F6"/>
<dbReference type="EMBL" id="AP019400">
    <property type="protein sequence ID" value="BBI33667.1"/>
    <property type="molecule type" value="Genomic_DNA"/>
</dbReference>
<evidence type="ECO:0000313" key="3">
    <source>
        <dbReference type="Proteomes" id="UP000289856"/>
    </source>
</evidence>
<organism evidence="2 3">
    <name type="scientific">Cohnella abietis</name>
    <dbReference type="NCBI Taxonomy" id="2507935"/>
    <lineage>
        <taxon>Bacteria</taxon>
        <taxon>Bacillati</taxon>
        <taxon>Bacillota</taxon>
        <taxon>Bacilli</taxon>
        <taxon>Bacillales</taxon>
        <taxon>Paenibacillaceae</taxon>
        <taxon>Cohnella</taxon>
    </lineage>
</organism>
<dbReference type="KEGG" id="cohn:KCTCHS21_30660"/>
<protein>
    <recommendedName>
        <fullName evidence="1">Cyclic-phosphate processing Receiver domain-containing protein</fullName>
    </recommendedName>
</protein>
<evidence type="ECO:0000313" key="2">
    <source>
        <dbReference type="EMBL" id="BBI33667.1"/>
    </source>
</evidence>
<evidence type="ECO:0000259" key="1">
    <source>
        <dbReference type="Pfam" id="PF20274"/>
    </source>
</evidence>
<dbReference type="OrthoDB" id="2614698at2"/>
<dbReference type="Pfam" id="PF20274">
    <property type="entry name" value="cREC_REC"/>
    <property type="match status" value="1"/>
</dbReference>
<proteinExistence type="predicted"/>
<dbReference type="Proteomes" id="UP000289856">
    <property type="component" value="Chromosome"/>
</dbReference>
<feature type="domain" description="Cyclic-phosphate processing Receiver" evidence="1">
    <location>
        <begin position="2"/>
        <end position="85"/>
    </location>
</feature>
<accession>A0A3T1D6F6</accession>
<gene>
    <name evidence="2" type="ORF">KCTCHS21_30660</name>
</gene>
<name>A0A3T1D6F6_9BACL</name>
<dbReference type="RefSeq" id="WP_130609731.1">
    <property type="nucleotide sequence ID" value="NZ_AP019400.1"/>
</dbReference>